<proteinExistence type="predicted"/>
<protein>
    <recommendedName>
        <fullName evidence="3">Transposase</fullName>
    </recommendedName>
</protein>
<dbReference type="Proteomes" id="UP001321748">
    <property type="component" value="Chromosome"/>
</dbReference>
<organism evidence="1 2">
    <name type="scientific">Bombiscardovia apis</name>
    <dbReference type="NCBI Taxonomy" id="2932182"/>
    <lineage>
        <taxon>Bacteria</taxon>
        <taxon>Bacillati</taxon>
        <taxon>Actinomycetota</taxon>
        <taxon>Actinomycetes</taxon>
        <taxon>Bifidobacteriales</taxon>
        <taxon>Bifidobacteriaceae</taxon>
        <taxon>Bombiscardovia</taxon>
    </lineage>
</organism>
<keyword evidence="2" id="KW-1185">Reference proteome</keyword>
<dbReference type="EMBL" id="AP026800">
    <property type="protein sequence ID" value="BDR54018.1"/>
    <property type="molecule type" value="Genomic_DNA"/>
</dbReference>
<sequence length="80" mass="8989">MPDSCSSVYRRKPLTAKSSRLPELFAKFVPFLTKKWPNARELEKEPRAFGCSVWVGVRPTVGVQYVVMVGDRGADMGLGW</sequence>
<evidence type="ECO:0008006" key="3">
    <source>
        <dbReference type="Google" id="ProtNLM"/>
    </source>
</evidence>
<accession>A0ABN6SFJ4</accession>
<evidence type="ECO:0000313" key="1">
    <source>
        <dbReference type="EMBL" id="BDR54018.1"/>
    </source>
</evidence>
<evidence type="ECO:0000313" key="2">
    <source>
        <dbReference type="Proteomes" id="UP001321748"/>
    </source>
</evidence>
<reference evidence="1 2" key="1">
    <citation type="journal article" date="2023" name="Microbiol. Spectr.">
        <title>Symbiosis of Carpenter Bees with Uncharacterized Lactic Acid Bacteria Showing NAD Auxotrophy.</title>
        <authorList>
            <person name="Kawasaki S."/>
            <person name="Ozawa K."/>
            <person name="Mori T."/>
            <person name="Yamamoto A."/>
            <person name="Ito M."/>
            <person name="Ohkuma M."/>
            <person name="Sakamoto M."/>
            <person name="Matsutani M."/>
        </authorList>
    </citation>
    <scope>NUCLEOTIDE SEQUENCE [LARGE SCALE GENOMIC DNA]</scope>
    <source>
        <strain evidence="1 2">KimH</strain>
    </source>
</reference>
<name>A0ABN6SFJ4_9BIFI</name>
<gene>
    <name evidence="1" type="ORF">KIMH_01290</name>
</gene>